<dbReference type="AlphaFoldDB" id="A0A392UI52"/>
<dbReference type="EMBL" id="LXQA010821688">
    <property type="protein sequence ID" value="MCI72608.1"/>
    <property type="molecule type" value="Genomic_DNA"/>
</dbReference>
<evidence type="ECO:0000256" key="1">
    <source>
        <dbReference type="SAM" id="MobiDB-lite"/>
    </source>
</evidence>
<organism evidence="2 3">
    <name type="scientific">Trifolium medium</name>
    <dbReference type="NCBI Taxonomy" id="97028"/>
    <lineage>
        <taxon>Eukaryota</taxon>
        <taxon>Viridiplantae</taxon>
        <taxon>Streptophyta</taxon>
        <taxon>Embryophyta</taxon>
        <taxon>Tracheophyta</taxon>
        <taxon>Spermatophyta</taxon>
        <taxon>Magnoliopsida</taxon>
        <taxon>eudicotyledons</taxon>
        <taxon>Gunneridae</taxon>
        <taxon>Pentapetalae</taxon>
        <taxon>rosids</taxon>
        <taxon>fabids</taxon>
        <taxon>Fabales</taxon>
        <taxon>Fabaceae</taxon>
        <taxon>Papilionoideae</taxon>
        <taxon>50 kb inversion clade</taxon>
        <taxon>NPAAA clade</taxon>
        <taxon>Hologalegina</taxon>
        <taxon>IRL clade</taxon>
        <taxon>Trifolieae</taxon>
        <taxon>Trifolium</taxon>
    </lineage>
</organism>
<protein>
    <submittedName>
        <fullName evidence="2">Uncharacterized protein</fullName>
    </submittedName>
</protein>
<feature type="region of interest" description="Disordered" evidence="1">
    <location>
        <begin position="18"/>
        <end position="39"/>
    </location>
</feature>
<comment type="caution">
    <text evidence="2">The sequence shown here is derived from an EMBL/GenBank/DDBJ whole genome shotgun (WGS) entry which is preliminary data.</text>
</comment>
<sequence length="39" mass="4421">MSTTWIWIFHDDVGIADLHDENANGDGNEDKDEEDGDED</sequence>
<name>A0A392UI52_9FABA</name>
<feature type="compositionally biased region" description="Acidic residues" evidence="1">
    <location>
        <begin position="27"/>
        <end position="39"/>
    </location>
</feature>
<keyword evidence="3" id="KW-1185">Reference proteome</keyword>
<proteinExistence type="predicted"/>
<evidence type="ECO:0000313" key="2">
    <source>
        <dbReference type="EMBL" id="MCI72608.1"/>
    </source>
</evidence>
<evidence type="ECO:0000313" key="3">
    <source>
        <dbReference type="Proteomes" id="UP000265520"/>
    </source>
</evidence>
<dbReference type="Proteomes" id="UP000265520">
    <property type="component" value="Unassembled WGS sequence"/>
</dbReference>
<accession>A0A392UI52</accession>
<reference evidence="2 3" key="1">
    <citation type="journal article" date="2018" name="Front. Plant Sci.">
        <title>Red Clover (Trifolium pratense) and Zigzag Clover (T. medium) - A Picture of Genomic Similarities and Differences.</title>
        <authorList>
            <person name="Dluhosova J."/>
            <person name="Istvanek J."/>
            <person name="Nedelnik J."/>
            <person name="Repkova J."/>
        </authorList>
    </citation>
    <scope>NUCLEOTIDE SEQUENCE [LARGE SCALE GENOMIC DNA]</scope>
    <source>
        <strain evidence="3">cv. 10/8</strain>
        <tissue evidence="2">Leaf</tissue>
    </source>
</reference>